<evidence type="ECO:0000313" key="2">
    <source>
        <dbReference type="Proteomes" id="UP001186974"/>
    </source>
</evidence>
<comment type="caution">
    <text evidence="1">The sequence shown here is derived from an EMBL/GenBank/DDBJ whole genome shotgun (WGS) entry which is preliminary data.</text>
</comment>
<accession>A0ACC3D533</accession>
<proteinExistence type="predicted"/>
<name>A0ACC3D533_9PEZI</name>
<feature type="non-terminal residue" evidence="1">
    <location>
        <position position="1092"/>
    </location>
</feature>
<protein>
    <submittedName>
        <fullName evidence="1">Uncharacterized protein</fullName>
    </submittedName>
</protein>
<keyword evidence="2" id="KW-1185">Reference proteome</keyword>
<dbReference type="Proteomes" id="UP001186974">
    <property type="component" value="Unassembled WGS sequence"/>
</dbReference>
<reference evidence="1" key="1">
    <citation type="submission" date="2024-09" db="EMBL/GenBank/DDBJ databases">
        <title>Black Yeasts Isolated from many extreme environments.</title>
        <authorList>
            <person name="Coleine C."/>
            <person name="Stajich J.E."/>
            <person name="Selbmann L."/>
        </authorList>
    </citation>
    <scope>NUCLEOTIDE SEQUENCE</scope>
    <source>
        <strain evidence="1">CCFEE 5737</strain>
    </source>
</reference>
<dbReference type="EMBL" id="JAWDJW010007593">
    <property type="protein sequence ID" value="KAK3061849.1"/>
    <property type="molecule type" value="Genomic_DNA"/>
</dbReference>
<evidence type="ECO:0000313" key="1">
    <source>
        <dbReference type="EMBL" id="KAK3061849.1"/>
    </source>
</evidence>
<organism evidence="1 2">
    <name type="scientific">Coniosporium uncinatum</name>
    <dbReference type="NCBI Taxonomy" id="93489"/>
    <lineage>
        <taxon>Eukaryota</taxon>
        <taxon>Fungi</taxon>
        <taxon>Dikarya</taxon>
        <taxon>Ascomycota</taxon>
        <taxon>Pezizomycotina</taxon>
        <taxon>Dothideomycetes</taxon>
        <taxon>Dothideomycetes incertae sedis</taxon>
        <taxon>Coniosporium</taxon>
    </lineage>
</organism>
<gene>
    <name evidence="1" type="ORF">LTS18_005314</name>
</gene>
<sequence length="1092" mass="117277">MSTAPQRMAFTGLAGTPRNFFRQILGLNPFKTSYFALFRPLKTTSARLLLCAAVLLAIAAGVPLPIIGVVFGQLIDDFPPKEHDLLQHLTRLMAIAAAYFVVTWGWASCWGIIGERIARSLREALVERALGMEMSFFDVETPDMTSILTEKPQTVQLGTSEKAGLFIQSMSYFVAAFTVGFILDAKLAGILLASVIPSMILIVVFGTRWVSRYSKRATEVSENAAALAESAIRAVQVVQAFGASEKLCEDYLRLLRRKVQIGVRKSIAGAAMLGCVYFVAYSANALAFYLGSQQQRNEGGDIGAGTIYAVVFLILDASFVVGQFGPFIQTFALAAAAGEKIYSLLEHPTSHIDVYSKEGEPVKPQVFRNDIKFENAMFVYPARPTVRVLDGVDLTFRQGTVTGVVGLSGSGKSTLSALLLRLYDPSSGRVTMGGNDIRDFNVRGYRQNIRLVDQSPALFSGTILDNISYGLGSSHGLAQEEVEQRCIEAAREANCDFIEALPLGFKSVIGASGSGARLSGGQRQRLALARALVAQPSLLILDEYTSAMDAHCEAEVVNALNMSRSSRTTVVIAHRLATVKDADNIVVIGKGGEKLEEGTHEELIARGGAYSLMVDAQSFDASPDVLKSPVGSKQSASSDNVEKDGSKVPKKSDQPASPDVAELPDERKPGIFNIIRRCLALSAPEAPFMVLGLLAAIISGVIVVGEAVIFGHIVQSLNHPSTTASPEFLCLMFFILAIIALFAYTASGSSFGILSEKLVSRVQVTSLKTVLAQDMEWFTGNSPDKLMTMLATDSGRMSGLSGVIIGTIVASVASVTGGLVVSLVVAWRIAVVLLAAVPVMLFAGYLRLRVLSKAEARQTTAYNDAAALASEACSAIRTVAALGREHDVLRLYKKALAGPYRDGIKLTLFGSFFLSFSLSITYFVYALAYWWGSKQVRDGHNSTLDFFIVLPALLFSAQAAGQMFSLAPEIVQAKAAAQNVFHYHDQTPTIVKDTLPSAKNSLSEDEKEMKASKGDLKSQAVLKGQLEFANVDLEYASRPGAMALINTSFKIEAGEFVAFVGPSGAGKSSTIALIERFYDPTSGVVLLDGHNI</sequence>